<dbReference type="Proteomes" id="UP000240904">
    <property type="component" value="Unassembled WGS sequence"/>
</dbReference>
<dbReference type="EMBL" id="PYMC01000001">
    <property type="protein sequence ID" value="PSW07362.1"/>
    <property type="molecule type" value="Genomic_DNA"/>
</dbReference>
<feature type="transmembrane region" description="Helical" evidence="1">
    <location>
        <begin position="50"/>
        <end position="68"/>
    </location>
</feature>
<dbReference type="RefSeq" id="WP_107281514.1">
    <property type="nucleotide sequence ID" value="NZ_PYMC01000001.1"/>
</dbReference>
<dbReference type="PANTHER" id="PTHR34980">
    <property type="entry name" value="INNER MEMBRANE PROTEIN-RELATED-RELATED"/>
    <property type="match status" value="1"/>
</dbReference>
<keyword evidence="1" id="KW-0472">Membrane</keyword>
<accession>A0A2T3N4J2</accession>
<dbReference type="Pfam" id="PF05656">
    <property type="entry name" value="DUF805"/>
    <property type="match status" value="1"/>
</dbReference>
<reference evidence="2 3" key="1">
    <citation type="submission" date="2018-03" db="EMBL/GenBank/DDBJ databases">
        <title>Whole genome sequencing of Histamine producing bacteria.</title>
        <authorList>
            <person name="Butler K."/>
        </authorList>
    </citation>
    <scope>NUCLEOTIDE SEQUENCE [LARGE SCALE GENOMIC DNA]</scope>
    <source>
        <strain evidence="2 3">DSM 16190</strain>
    </source>
</reference>
<keyword evidence="1" id="KW-1133">Transmembrane helix</keyword>
<dbReference type="GO" id="GO:0005886">
    <property type="term" value="C:plasma membrane"/>
    <property type="evidence" value="ECO:0007669"/>
    <property type="project" value="TreeGrafter"/>
</dbReference>
<evidence type="ECO:0000256" key="1">
    <source>
        <dbReference type="SAM" id="Phobius"/>
    </source>
</evidence>
<evidence type="ECO:0000313" key="3">
    <source>
        <dbReference type="Proteomes" id="UP000240904"/>
    </source>
</evidence>
<sequence length="133" mass="15156">MDQKWALFSLKGRLRRRDYWLYSLPLLFITIPVFWYTHPDNLSDNSVLNILSMLIMGFVFWASIALNVKRLHDRNKSALWVLLTFVPLIGPVFVIIELGMLDGTKGPNQYGLSPKFPSVLPSGAGDETVTIEM</sequence>
<name>A0A2T3N4J2_9GAMM</name>
<keyword evidence="1" id="KW-0812">Transmembrane</keyword>
<gene>
    <name evidence="2" type="ORF">C9I89_01185</name>
</gene>
<dbReference type="InterPro" id="IPR008523">
    <property type="entry name" value="DUF805"/>
</dbReference>
<dbReference type="AlphaFoldDB" id="A0A2T3N4J2"/>
<dbReference type="OrthoDB" id="9812349at2"/>
<comment type="caution">
    <text evidence="2">The sequence shown here is derived from an EMBL/GenBank/DDBJ whole genome shotgun (WGS) entry which is preliminary data.</text>
</comment>
<proteinExistence type="predicted"/>
<dbReference type="PANTHER" id="PTHR34980:SF2">
    <property type="entry name" value="INNER MEMBRANE PROTEIN YHAH-RELATED"/>
    <property type="match status" value="1"/>
</dbReference>
<feature type="transmembrane region" description="Helical" evidence="1">
    <location>
        <begin position="20"/>
        <end position="38"/>
    </location>
</feature>
<organism evidence="2 3">
    <name type="scientific">Photobacterium lipolyticum</name>
    <dbReference type="NCBI Taxonomy" id="266810"/>
    <lineage>
        <taxon>Bacteria</taxon>
        <taxon>Pseudomonadati</taxon>
        <taxon>Pseudomonadota</taxon>
        <taxon>Gammaproteobacteria</taxon>
        <taxon>Vibrionales</taxon>
        <taxon>Vibrionaceae</taxon>
        <taxon>Photobacterium</taxon>
    </lineage>
</organism>
<protein>
    <submittedName>
        <fullName evidence="2">DUF805 domain-containing protein</fullName>
    </submittedName>
</protein>
<feature type="transmembrane region" description="Helical" evidence="1">
    <location>
        <begin position="80"/>
        <end position="101"/>
    </location>
</feature>
<evidence type="ECO:0000313" key="2">
    <source>
        <dbReference type="EMBL" id="PSW07362.1"/>
    </source>
</evidence>
<keyword evidence="3" id="KW-1185">Reference proteome</keyword>